<dbReference type="EMBL" id="KV429092">
    <property type="protein sequence ID" value="KZT66230.1"/>
    <property type="molecule type" value="Genomic_DNA"/>
</dbReference>
<evidence type="ECO:0000313" key="2">
    <source>
        <dbReference type="Proteomes" id="UP000076727"/>
    </source>
</evidence>
<keyword evidence="2" id="KW-1185">Reference proteome</keyword>
<name>A0A165MWZ1_9APHY</name>
<proteinExistence type="predicted"/>
<dbReference type="AlphaFoldDB" id="A0A165MWZ1"/>
<dbReference type="GO" id="GO:0010890">
    <property type="term" value="P:positive regulation of triglyceride storage"/>
    <property type="evidence" value="ECO:0007669"/>
    <property type="project" value="TreeGrafter"/>
</dbReference>
<organism evidence="1 2">
    <name type="scientific">Daedalea quercina L-15889</name>
    <dbReference type="NCBI Taxonomy" id="1314783"/>
    <lineage>
        <taxon>Eukaryota</taxon>
        <taxon>Fungi</taxon>
        <taxon>Dikarya</taxon>
        <taxon>Basidiomycota</taxon>
        <taxon>Agaricomycotina</taxon>
        <taxon>Agaricomycetes</taxon>
        <taxon>Polyporales</taxon>
        <taxon>Fomitopsis</taxon>
    </lineage>
</organism>
<evidence type="ECO:0008006" key="3">
    <source>
        <dbReference type="Google" id="ProtNLM"/>
    </source>
</evidence>
<dbReference type="Proteomes" id="UP000076727">
    <property type="component" value="Unassembled WGS sequence"/>
</dbReference>
<accession>A0A165MWZ1</accession>
<dbReference type="PANTHER" id="PTHR14024:SF49">
    <property type="entry name" value="LIPID STORAGE DROPLETS SURFACE-BINDING PROTEIN 1"/>
    <property type="match status" value="1"/>
</dbReference>
<dbReference type="STRING" id="1314783.A0A165MWZ1"/>
<dbReference type="OrthoDB" id="376826at2759"/>
<reference evidence="1 2" key="1">
    <citation type="journal article" date="2016" name="Mol. Biol. Evol.">
        <title>Comparative Genomics of Early-Diverging Mushroom-Forming Fungi Provides Insights into the Origins of Lignocellulose Decay Capabilities.</title>
        <authorList>
            <person name="Nagy L.G."/>
            <person name="Riley R."/>
            <person name="Tritt A."/>
            <person name="Adam C."/>
            <person name="Daum C."/>
            <person name="Floudas D."/>
            <person name="Sun H."/>
            <person name="Yadav J.S."/>
            <person name="Pangilinan J."/>
            <person name="Larsson K.H."/>
            <person name="Matsuura K."/>
            <person name="Barry K."/>
            <person name="Labutti K."/>
            <person name="Kuo R."/>
            <person name="Ohm R.A."/>
            <person name="Bhattacharya S.S."/>
            <person name="Shirouzu T."/>
            <person name="Yoshinaga Y."/>
            <person name="Martin F.M."/>
            <person name="Grigoriev I.V."/>
            <person name="Hibbett D.S."/>
        </authorList>
    </citation>
    <scope>NUCLEOTIDE SEQUENCE [LARGE SCALE GENOMIC DNA]</scope>
    <source>
        <strain evidence="1 2">L-15889</strain>
    </source>
</reference>
<dbReference type="GO" id="GO:0005829">
    <property type="term" value="C:cytosol"/>
    <property type="evidence" value="ECO:0007669"/>
    <property type="project" value="TreeGrafter"/>
</dbReference>
<dbReference type="GO" id="GO:0005811">
    <property type="term" value="C:lipid droplet"/>
    <property type="evidence" value="ECO:0007669"/>
    <property type="project" value="TreeGrafter"/>
</dbReference>
<dbReference type="GO" id="GO:0019915">
    <property type="term" value="P:lipid storage"/>
    <property type="evidence" value="ECO:0007669"/>
    <property type="project" value="TreeGrafter"/>
</dbReference>
<sequence length="368" mass="39828">MATQTTQETTRVPELTIISRVASIPLVASSLSTLHETLTSNAYTRHPYTTATTLSKSALGYTEPLQHRFAPLLVRADEYANLGLDAVVSRYPYPFKTAPEDIVKDLRTRSDNAKDLANKTIEERVKSPAVNVASGIDQRFAPIVDYFAVAVHKIYPPANGSAEPAHPETKYQYQRAYALSRELTEQLRTYSTEQLNQLKTHNALVKRASETAHDLSSLASTSYGNAQTKVHVLSDTMLTELHQVRATTAALPAHAQAAFADISQQLSSTISDLTVILRSEEPVHAKVTKVKETVQDRVQPILAAATARVQEMLSVVRARVGEKAEQGVTVVGNGIVLGEGAIVETVEGAKPSEQEAAPVTVANGNGHA</sequence>
<gene>
    <name evidence="1" type="ORF">DAEQUDRAFT_715236</name>
</gene>
<evidence type="ECO:0000313" key="1">
    <source>
        <dbReference type="EMBL" id="KZT66230.1"/>
    </source>
</evidence>
<dbReference type="PANTHER" id="PTHR14024">
    <property type="entry name" value="PERILIPIN"/>
    <property type="match status" value="1"/>
</dbReference>
<protein>
    <recommendedName>
        <fullName evidence="3">Lipid droplet-associated perilipin protein</fullName>
    </recommendedName>
</protein>